<proteinExistence type="predicted"/>
<keyword evidence="3" id="KW-1185">Reference proteome</keyword>
<organism evidence="2 3">
    <name type="scientific">Stenotrophomonas oahuensis</name>
    <dbReference type="NCBI Taxonomy" id="3003271"/>
    <lineage>
        <taxon>Bacteria</taxon>
        <taxon>Pseudomonadati</taxon>
        <taxon>Pseudomonadota</taxon>
        <taxon>Gammaproteobacteria</taxon>
        <taxon>Lysobacterales</taxon>
        <taxon>Lysobacteraceae</taxon>
        <taxon>Stenotrophomonas</taxon>
    </lineage>
</organism>
<evidence type="ECO:0000256" key="1">
    <source>
        <dbReference type="SAM" id="Phobius"/>
    </source>
</evidence>
<keyword evidence="1" id="KW-1133">Transmembrane helix</keyword>
<accession>A0ABY9YNS9</accession>
<evidence type="ECO:0008006" key="4">
    <source>
        <dbReference type="Google" id="ProtNLM"/>
    </source>
</evidence>
<evidence type="ECO:0000313" key="2">
    <source>
        <dbReference type="EMBL" id="WNH52387.1"/>
    </source>
</evidence>
<keyword evidence="1" id="KW-0812">Transmembrane</keyword>
<dbReference type="RefSeq" id="WP_311191587.1">
    <property type="nucleotide sequence ID" value="NZ_CP115541.1"/>
</dbReference>
<name>A0ABY9YNS9_9GAMM</name>
<evidence type="ECO:0000313" key="3">
    <source>
        <dbReference type="Proteomes" id="UP001302072"/>
    </source>
</evidence>
<dbReference type="EMBL" id="CP115541">
    <property type="protein sequence ID" value="WNH52387.1"/>
    <property type="molecule type" value="Genomic_DNA"/>
</dbReference>
<dbReference type="Proteomes" id="UP001302072">
    <property type="component" value="Chromosome"/>
</dbReference>
<feature type="transmembrane region" description="Helical" evidence="1">
    <location>
        <begin position="105"/>
        <end position="122"/>
    </location>
</feature>
<feature type="transmembrane region" description="Helical" evidence="1">
    <location>
        <begin position="51"/>
        <end position="74"/>
    </location>
</feature>
<sequence length="144" mass="16523">MIEGMLDIFGTRLTLTFAAIALLYLLWSTAPIWWPMQRVLRRKDLQQRWSFVFTALALIYGATALVLVPLVAMLKLHELLVQPAHLPWSWIVTPGAWVIEHDRKVFAAVLALSPLLLTWWITRTLATHWTVLCTRSATPPKDPR</sequence>
<keyword evidence="1" id="KW-0472">Membrane</keyword>
<reference evidence="2 3" key="1">
    <citation type="submission" date="2022-12" db="EMBL/GenBank/DDBJ databases">
        <title>Two new species, Stenotrophomonas aracearum and Stenotrophomonas oahuensis, isolated from Anthurium (Araceae family) in Hawaii.</title>
        <authorList>
            <person name="Chunag S.C."/>
            <person name="Dobhal S."/>
            <person name="Alvarez A."/>
            <person name="Arif M."/>
        </authorList>
    </citation>
    <scope>NUCLEOTIDE SEQUENCE [LARGE SCALE GENOMIC DNA]</scope>
    <source>
        <strain evidence="2 3">A5586</strain>
    </source>
</reference>
<protein>
    <recommendedName>
        <fullName evidence="4">Transmembrane protein</fullName>
    </recommendedName>
</protein>
<feature type="transmembrane region" description="Helical" evidence="1">
    <location>
        <begin position="12"/>
        <end position="30"/>
    </location>
</feature>
<gene>
    <name evidence="2" type="ORF">PDM29_18975</name>
</gene>